<dbReference type="EMBL" id="PGOL01001024">
    <property type="protein sequence ID" value="PKI61634.1"/>
    <property type="molecule type" value="Genomic_DNA"/>
</dbReference>
<name>A0A2I0JZ73_PUNGR</name>
<keyword evidence="2" id="KW-1185">Reference proteome</keyword>
<sequence length="255" mass="27873">MFFNFGSLERPMKIFVLAIRTGSRFIEASKASVGHTWAYQDILNDAPTALSIVRRTRQLGTLLVKLGIVLYPMYLFETPRLCIAEAALRVPMKDGKEDDALGDCVVEYAVKVSLRKIMHIVSVADWWTQQRVGWDHPSVGGAIMQMTFATVGLGHALSVGAVSGELASPEKVGRPTDHDSPYHGGRMKTASSLSAKVVSTHLNLSVIDPSVGEVDHGGCARREGCPGRRAACILRWVGEVLVGWRTLSRCKQEAK</sequence>
<gene>
    <name evidence="1" type="ORF">CRG98_018009</name>
</gene>
<accession>A0A2I0JZ73</accession>
<evidence type="ECO:0000313" key="2">
    <source>
        <dbReference type="Proteomes" id="UP000233551"/>
    </source>
</evidence>
<organism evidence="1 2">
    <name type="scientific">Punica granatum</name>
    <name type="common">Pomegranate</name>
    <dbReference type="NCBI Taxonomy" id="22663"/>
    <lineage>
        <taxon>Eukaryota</taxon>
        <taxon>Viridiplantae</taxon>
        <taxon>Streptophyta</taxon>
        <taxon>Embryophyta</taxon>
        <taxon>Tracheophyta</taxon>
        <taxon>Spermatophyta</taxon>
        <taxon>Magnoliopsida</taxon>
        <taxon>eudicotyledons</taxon>
        <taxon>Gunneridae</taxon>
        <taxon>Pentapetalae</taxon>
        <taxon>rosids</taxon>
        <taxon>malvids</taxon>
        <taxon>Myrtales</taxon>
        <taxon>Lythraceae</taxon>
        <taxon>Punica</taxon>
    </lineage>
</organism>
<evidence type="ECO:0000313" key="1">
    <source>
        <dbReference type="EMBL" id="PKI61634.1"/>
    </source>
</evidence>
<comment type="caution">
    <text evidence="1">The sequence shown here is derived from an EMBL/GenBank/DDBJ whole genome shotgun (WGS) entry which is preliminary data.</text>
</comment>
<proteinExistence type="predicted"/>
<dbReference type="AlphaFoldDB" id="A0A2I0JZ73"/>
<reference evidence="1 2" key="1">
    <citation type="submission" date="2017-11" db="EMBL/GenBank/DDBJ databases">
        <title>De-novo sequencing of pomegranate (Punica granatum L.) genome.</title>
        <authorList>
            <person name="Akparov Z."/>
            <person name="Amiraslanov A."/>
            <person name="Hajiyeva S."/>
            <person name="Abbasov M."/>
            <person name="Kaur K."/>
            <person name="Hamwieh A."/>
            <person name="Solovyev V."/>
            <person name="Salamov A."/>
            <person name="Braich B."/>
            <person name="Kosarev P."/>
            <person name="Mahmoud A."/>
            <person name="Hajiyev E."/>
            <person name="Babayeva S."/>
            <person name="Izzatullayeva V."/>
            <person name="Mammadov A."/>
            <person name="Mammadov A."/>
            <person name="Sharifova S."/>
            <person name="Ojaghi J."/>
            <person name="Eynullazada K."/>
            <person name="Bayramov B."/>
            <person name="Abdulazimova A."/>
            <person name="Shahmuradov I."/>
        </authorList>
    </citation>
    <scope>NUCLEOTIDE SEQUENCE [LARGE SCALE GENOMIC DNA]</scope>
    <source>
        <strain evidence="2">cv. AG2017</strain>
        <tissue evidence="1">Leaf</tissue>
    </source>
</reference>
<dbReference type="Proteomes" id="UP000233551">
    <property type="component" value="Unassembled WGS sequence"/>
</dbReference>
<protein>
    <submittedName>
        <fullName evidence="1">Uncharacterized protein</fullName>
    </submittedName>
</protein>